<feature type="domain" description="UDP N-acetylglucosamine O-acyltransferase C-terminal" evidence="6">
    <location>
        <begin position="174"/>
        <end position="234"/>
    </location>
</feature>
<proteinExistence type="predicted"/>
<accession>A0A380S859</accession>
<keyword evidence="5 7" id="KW-0012">Acyltransferase</keyword>
<protein>
    <submittedName>
        <fullName evidence="7">Acyl-[acyl-carrier-protein]--UDP-N-acetylglucosamine O-acyltransferase</fullName>
    </submittedName>
</protein>
<dbReference type="RefSeq" id="WP_109573114.1">
    <property type="nucleotide sequence ID" value="NZ_UHJL01000003.1"/>
</dbReference>
<dbReference type="EMBL" id="UHJL01000003">
    <property type="protein sequence ID" value="SUQ24691.1"/>
    <property type="molecule type" value="Genomic_DNA"/>
</dbReference>
<dbReference type="NCBIfam" id="TIGR01852">
    <property type="entry name" value="lipid_A_lpxA"/>
    <property type="match status" value="1"/>
</dbReference>
<dbReference type="GO" id="GO:0016020">
    <property type="term" value="C:membrane"/>
    <property type="evidence" value="ECO:0007669"/>
    <property type="project" value="GOC"/>
</dbReference>
<dbReference type="Proteomes" id="UP000255423">
    <property type="component" value="Unassembled WGS sequence"/>
</dbReference>
<dbReference type="GO" id="GO:0009245">
    <property type="term" value="P:lipid A biosynthetic process"/>
    <property type="evidence" value="ECO:0007669"/>
    <property type="project" value="UniProtKB-KW"/>
</dbReference>
<dbReference type="InterPro" id="IPR001451">
    <property type="entry name" value="Hexapep"/>
</dbReference>
<dbReference type="PANTHER" id="PTHR43480:SF1">
    <property type="entry name" value="ACYL-[ACYL-CARRIER-PROTEIN]--UDP-N-ACETYLGLUCOSAMINE O-ACYLTRANSFERASE, MITOCHONDRIAL-RELATED"/>
    <property type="match status" value="1"/>
</dbReference>
<dbReference type="Pfam" id="PF13720">
    <property type="entry name" value="Acetyltransf_11"/>
    <property type="match status" value="1"/>
</dbReference>
<evidence type="ECO:0000313" key="7">
    <source>
        <dbReference type="EMBL" id="SUQ24691.1"/>
    </source>
</evidence>
<dbReference type="Gene3D" id="2.160.10.10">
    <property type="entry name" value="Hexapeptide repeat proteins"/>
    <property type="match status" value="1"/>
</dbReference>
<evidence type="ECO:0000256" key="3">
    <source>
        <dbReference type="ARBA" id="ARBA00022679"/>
    </source>
</evidence>
<evidence type="ECO:0000256" key="5">
    <source>
        <dbReference type="ARBA" id="ARBA00023315"/>
    </source>
</evidence>
<dbReference type="InterPro" id="IPR011004">
    <property type="entry name" value="Trimer_LpxA-like_sf"/>
</dbReference>
<organism evidence="7 8">
    <name type="scientific">Fibrobacter succinogenes</name>
    <name type="common">Bacteroides succinogenes</name>
    <dbReference type="NCBI Taxonomy" id="833"/>
    <lineage>
        <taxon>Bacteria</taxon>
        <taxon>Pseudomonadati</taxon>
        <taxon>Fibrobacterota</taxon>
        <taxon>Fibrobacteria</taxon>
        <taxon>Fibrobacterales</taxon>
        <taxon>Fibrobacteraceae</taxon>
        <taxon>Fibrobacter</taxon>
    </lineage>
</organism>
<dbReference type="InterPro" id="IPR029098">
    <property type="entry name" value="Acetyltransf_C"/>
</dbReference>
<gene>
    <name evidence="7" type="ORF">SAMN05661053_2103</name>
</gene>
<keyword evidence="2" id="KW-0441">Lipid A biosynthesis</keyword>
<evidence type="ECO:0000256" key="4">
    <source>
        <dbReference type="ARBA" id="ARBA00023098"/>
    </source>
</evidence>
<evidence type="ECO:0000256" key="2">
    <source>
        <dbReference type="ARBA" id="ARBA00022556"/>
    </source>
</evidence>
<evidence type="ECO:0000256" key="1">
    <source>
        <dbReference type="ARBA" id="ARBA00022516"/>
    </source>
</evidence>
<keyword evidence="1" id="KW-0444">Lipid biosynthesis</keyword>
<dbReference type="Pfam" id="PF00132">
    <property type="entry name" value="Hexapep"/>
    <property type="match status" value="1"/>
</dbReference>
<keyword evidence="4" id="KW-0443">Lipid metabolism</keyword>
<keyword evidence="3 7" id="KW-0808">Transferase</keyword>
<dbReference type="SUPFAM" id="SSF51161">
    <property type="entry name" value="Trimeric LpxA-like enzymes"/>
    <property type="match status" value="1"/>
</dbReference>
<dbReference type="NCBIfam" id="NF003657">
    <property type="entry name" value="PRK05289.1"/>
    <property type="match status" value="1"/>
</dbReference>
<evidence type="ECO:0000313" key="8">
    <source>
        <dbReference type="Proteomes" id="UP000255423"/>
    </source>
</evidence>
<dbReference type="PANTHER" id="PTHR43480">
    <property type="entry name" value="ACYL-[ACYL-CARRIER-PROTEIN]--UDP-N-ACETYLGLUCOSAMINE O-ACYLTRANSFERASE"/>
    <property type="match status" value="1"/>
</dbReference>
<dbReference type="AlphaFoldDB" id="A0A380S859"/>
<sequence length="255" mass="27767">MLHPSAFVHPNANVHESAVIGPWCVVDENAEIGENVVLESRVRVYGGVTIKANTHVYDGAILGAPPQDLKYAGEPTRLEIGENCIIREYTTLNRGTVQGGGCTRIAPRVLIMAYAHVGHDCQIGEGAVIANGCQLGGHVRIGKFATLGGTTAVQQRNQVGAYAFVGGTLKVDYDVPPCSRAFGNPLRFASLNLHALRLHADEFPPERIAFFERAFRELFRGKRPAAEVIEELKKGPEPLFQAFFDEHWGGSLVRP</sequence>
<dbReference type="GO" id="GO:0008780">
    <property type="term" value="F:acyl-[acyl-carrier-protein]-UDP-N-acetylglucosamine O-acyltransferase activity"/>
    <property type="evidence" value="ECO:0007669"/>
    <property type="project" value="InterPro"/>
</dbReference>
<name>A0A380S859_FIBSU</name>
<dbReference type="InterPro" id="IPR010137">
    <property type="entry name" value="Lipid_A_LpxA"/>
</dbReference>
<evidence type="ECO:0000259" key="6">
    <source>
        <dbReference type="Pfam" id="PF13720"/>
    </source>
</evidence>
<dbReference type="PIRSF" id="PIRSF000456">
    <property type="entry name" value="UDP-GlcNAc_acltr"/>
    <property type="match status" value="1"/>
</dbReference>
<reference evidence="7 8" key="1">
    <citation type="submission" date="2017-08" db="EMBL/GenBank/DDBJ databases">
        <authorList>
            <person name="de Groot N.N."/>
        </authorList>
    </citation>
    <scope>NUCLEOTIDE SEQUENCE [LARGE SCALE GENOMIC DNA]</scope>
    <source>
        <strain evidence="7 8">HM2</strain>
    </source>
</reference>